<dbReference type="Proteomes" id="UP000321863">
    <property type="component" value="Unassembled WGS sequence"/>
</dbReference>
<feature type="transmembrane region" description="Helical" evidence="1">
    <location>
        <begin position="12"/>
        <end position="30"/>
    </location>
</feature>
<name>A0A511YJ19_9FLAO</name>
<keyword evidence="1" id="KW-1133">Transmembrane helix</keyword>
<keyword evidence="1" id="KW-0472">Membrane</keyword>
<evidence type="ECO:0000313" key="3">
    <source>
        <dbReference type="Proteomes" id="UP000321863"/>
    </source>
</evidence>
<proteinExistence type="predicted"/>
<gene>
    <name evidence="2" type="ORF">CHA01nite_09390</name>
</gene>
<dbReference type="AlphaFoldDB" id="A0A511YJ19"/>
<sequence>MGNIKFSTEGKTAFYLSFSLGTLILISFLLTKSEVLLTVGFYYVLAAAVINLIVFFYELISFFTNVKDNKPHGNSAVLVVMNIPISIIYFLAVINSCNL</sequence>
<dbReference type="EMBL" id="BJYJ01000002">
    <property type="protein sequence ID" value="GEN75199.1"/>
    <property type="molecule type" value="Genomic_DNA"/>
</dbReference>
<reference evidence="2 3" key="1">
    <citation type="submission" date="2019-07" db="EMBL/GenBank/DDBJ databases">
        <title>Whole genome shotgun sequence of Chryseobacterium hagamense NBRC 105253.</title>
        <authorList>
            <person name="Hosoyama A."/>
            <person name="Uohara A."/>
            <person name="Ohji S."/>
            <person name="Ichikawa N."/>
        </authorList>
    </citation>
    <scope>NUCLEOTIDE SEQUENCE [LARGE SCALE GENOMIC DNA]</scope>
    <source>
        <strain evidence="2 3">NBRC 105253</strain>
    </source>
</reference>
<evidence type="ECO:0000256" key="1">
    <source>
        <dbReference type="SAM" id="Phobius"/>
    </source>
</evidence>
<protein>
    <submittedName>
        <fullName evidence="2">Uncharacterized protein</fullName>
    </submittedName>
</protein>
<accession>A0A511YJ19</accession>
<keyword evidence="1" id="KW-0812">Transmembrane</keyword>
<feature type="transmembrane region" description="Helical" evidence="1">
    <location>
        <begin position="75"/>
        <end position="94"/>
    </location>
</feature>
<feature type="transmembrane region" description="Helical" evidence="1">
    <location>
        <begin position="42"/>
        <end position="63"/>
    </location>
</feature>
<comment type="caution">
    <text evidence="2">The sequence shown here is derived from an EMBL/GenBank/DDBJ whole genome shotgun (WGS) entry which is preliminary data.</text>
</comment>
<dbReference type="RefSeq" id="WP_146940062.1">
    <property type="nucleotide sequence ID" value="NZ_BJYJ01000002.1"/>
</dbReference>
<dbReference type="OrthoDB" id="1263058at2"/>
<organism evidence="2 3">
    <name type="scientific">Chryseobacterium hagamense</name>
    <dbReference type="NCBI Taxonomy" id="395935"/>
    <lineage>
        <taxon>Bacteria</taxon>
        <taxon>Pseudomonadati</taxon>
        <taxon>Bacteroidota</taxon>
        <taxon>Flavobacteriia</taxon>
        <taxon>Flavobacteriales</taxon>
        <taxon>Weeksellaceae</taxon>
        <taxon>Chryseobacterium group</taxon>
        <taxon>Chryseobacterium</taxon>
    </lineage>
</organism>
<keyword evidence="3" id="KW-1185">Reference proteome</keyword>
<evidence type="ECO:0000313" key="2">
    <source>
        <dbReference type="EMBL" id="GEN75199.1"/>
    </source>
</evidence>